<dbReference type="SUPFAM" id="SSF54782">
    <property type="entry name" value="Porphobilinogen deaminase (hydroxymethylbilane synthase), C-terminal domain"/>
    <property type="match status" value="1"/>
</dbReference>
<dbReference type="FunFam" id="3.40.190.10:FF:000005">
    <property type="entry name" value="Porphobilinogen deaminase"/>
    <property type="match status" value="1"/>
</dbReference>
<keyword evidence="12" id="KW-1185">Reference proteome</keyword>
<dbReference type="RefSeq" id="WP_081654862.1">
    <property type="nucleotide sequence ID" value="NZ_LT906446.1"/>
</dbReference>
<dbReference type="CDD" id="cd13646">
    <property type="entry name" value="PBP2_EcHMBS_like"/>
    <property type="match status" value="1"/>
</dbReference>
<dbReference type="NCBIfam" id="TIGR00212">
    <property type="entry name" value="hemC"/>
    <property type="match status" value="1"/>
</dbReference>
<reference evidence="11 12" key="1">
    <citation type="submission" date="2017-06" db="EMBL/GenBank/DDBJ databases">
        <authorList>
            <consortium name="Pathogen Informatics"/>
        </authorList>
    </citation>
    <scope>NUCLEOTIDE SEQUENCE [LARGE SCALE GENOMIC DNA]</scope>
    <source>
        <strain evidence="11 12">NCTC10570</strain>
    </source>
</reference>
<dbReference type="GeneID" id="78506120"/>
<dbReference type="Proteomes" id="UP000215383">
    <property type="component" value="Chromosome 1"/>
</dbReference>
<dbReference type="PRINTS" id="PR00151">
    <property type="entry name" value="PORPHBDMNASE"/>
</dbReference>
<dbReference type="PANTHER" id="PTHR11557">
    <property type="entry name" value="PORPHOBILINOGEN DEAMINASE"/>
    <property type="match status" value="1"/>
</dbReference>
<dbReference type="eggNOG" id="COG0181">
    <property type="taxonomic scope" value="Bacteria"/>
</dbReference>
<dbReference type="InterPro" id="IPR022418">
    <property type="entry name" value="Porphobilinogen_deaminase_C"/>
</dbReference>
<evidence type="ECO:0000259" key="9">
    <source>
        <dbReference type="Pfam" id="PF01379"/>
    </source>
</evidence>
<evidence type="ECO:0000256" key="7">
    <source>
        <dbReference type="ARBA" id="ARBA00048169"/>
    </source>
</evidence>
<dbReference type="AlphaFoldDB" id="A0A239T7Q0"/>
<comment type="cofactor">
    <cofactor evidence="8">
        <name>dipyrromethane</name>
        <dbReference type="ChEBI" id="CHEBI:60342"/>
    </cofactor>
    <text evidence="8">Binds 1 dipyrromethane group covalently.</text>
</comment>
<dbReference type="GO" id="GO:0005737">
    <property type="term" value="C:cytoplasm"/>
    <property type="evidence" value="ECO:0007669"/>
    <property type="project" value="UniProtKB-UniRule"/>
</dbReference>
<protein>
    <recommendedName>
        <fullName evidence="8">Porphobilinogen deaminase</fullName>
        <shortName evidence="8">PBG</shortName>
        <ecNumber evidence="8">2.5.1.61</ecNumber>
    </recommendedName>
    <alternativeName>
        <fullName evidence="8">Hydroxymethylbilane synthase</fullName>
        <shortName evidence="8">HMBS</shortName>
    </alternativeName>
    <alternativeName>
        <fullName evidence="8">Pre-uroporphyrinogen synthase</fullName>
    </alternativeName>
</protein>
<dbReference type="FunFam" id="3.40.190.10:FF:000004">
    <property type="entry name" value="Porphobilinogen deaminase"/>
    <property type="match status" value="1"/>
</dbReference>
<comment type="subunit">
    <text evidence="4 8">Monomer.</text>
</comment>
<dbReference type="PROSITE" id="PS00533">
    <property type="entry name" value="PORPHOBILINOGEN_DEAM"/>
    <property type="match status" value="1"/>
</dbReference>
<comment type="function">
    <text evidence="1 8">Tetrapolymerization of the monopyrrole PBG into the hydroxymethylbilane pre-uroporphyrinogen in several discrete steps.</text>
</comment>
<comment type="similarity">
    <text evidence="3 8">Belongs to the HMBS family.</text>
</comment>
<evidence type="ECO:0000256" key="5">
    <source>
        <dbReference type="ARBA" id="ARBA00022679"/>
    </source>
</evidence>
<dbReference type="InterPro" id="IPR036803">
    <property type="entry name" value="Porphobilinogen_deaminase_C_sf"/>
</dbReference>
<evidence type="ECO:0000256" key="2">
    <source>
        <dbReference type="ARBA" id="ARBA00004735"/>
    </source>
</evidence>
<comment type="pathway">
    <text evidence="2">Porphyrin-containing compound metabolism; protoporphyrin-IX biosynthesis; coproporphyrinogen-III from 5-aminolevulinate: step 2/4.</text>
</comment>
<gene>
    <name evidence="8 11" type="primary">hemC</name>
    <name evidence="11" type="ORF">SAMEA4364220_00073</name>
</gene>
<comment type="catalytic activity">
    <reaction evidence="7 8">
        <text>4 porphobilinogen + H2O = hydroxymethylbilane + 4 NH4(+)</text>
        <dbReference type="Rhea" id="RHEA:13185"/>
        <dbReference type="ChEBI" id="CHEBI:15377"/>
        <dbReference type="ChEBI" id="CHEBI:28938"/>
        <dbReference type="ChEBI" id="CHEBI:57845"/>
        <dbReference type="ChEBI" id="CHEBI:58126"/>
        <dbReference type="EC" id="2.5.1.61"/>
    </reaction>
</comment>
<evidence type="ECO:0000313" key="12">
    <source>
        <dbReference type="Proteomes" id="UP000215383"/>
    </source>
</evidence>
<dbReference type="InterPro" id="IPR000860">
    <property type="entry name" value="HemC"/>
</dbReference>
<dbReference type="EC" id="2.5.1.61" evidence="8"/>
<accession>A0A239T7Q0</accession>
<evidence type="ECO:0000256" key="4">
    <source>
        <dbReference type="ARBA" id="ARBA00011245"/>
    </source>
</evidence>
<evidence type="ECO:0000256" key="6">
    <source>
        <dbReference type="ARBA" id="ARBA00023244"/>
    </source>
</evidence>
<feature type="modified residue" description="S-(dipyrrolylmethanemethyl)cysteine" evidence="8">
    <location>
        <position position="241"/>
    </location>
</feature>
<sequence length="312" mass="34045">MRQKITIGTRSSKLALWQAEYVADCLRKQYPDIQVELLRITTKGDKILDVPLAKIGGKGLFTKELEVAMLNSDIDLAVHSLKDMPTALPKGLSLSAITKRFDFNDALVSPVYKTLENLPKGAKVGTSSLRRKAQILNVRPDLNICNLRGNVNTRLRKLEEEHFDAIVLAVAGLKRLGFGDKITQIIPAKICLPAVGQGALAIETRSDDDEIKQMLAFLHDDKTTDATTAERAFLARVEGGCQVPVGVYAQIDEDDKLVVEAVIGSLDGKTLIRDSLIGKRENASQLGTKLAEIILQKGGLAIMQSLGLCCEK</sequence>
<dbReference type="SUPFAM" id="SSF53850">
    <property type="entry name" value="Periplasmic binding protein-like II"/>
    <property type="match status" value="1"/>
</dbReference>
<dbReference type="Pfam" id="PF01379">
    <property type="entry name" value="Porphobil_deam"/>
    <property type="match status" value="1"/>
</dbReference>
<comment type="miscellaneous">
    <text evidence="8">The porphobilinogen subunits are added to the dipyrromethane group.</text>
</comment>
<dbReference type="EMBL" id="LT906446">
    <property type="protein sequence ID" value="SNU93755.1"/>
    <property type="molecule type" value="Genomic_DNA"/>
</dbReference>
<feature type="domain" description="Porphobilinogen deaminase C-terminal" evidence="10">
    <location>
        <begin position="227"/>
        <end position="295"/>
    </location>
</feature>
<keyword evidence="5 8" id="KW-0808">Transferase</keyword>
<dbReference type="Pfam" id="PF03900">
    <property type="entry name" value="Porphobil_deamC"/>
    <property type="match status" value="1"/>
</dbReference>
<dbReference type="GO" id="GO:0006782">
    <property type="term" value="P:protoporphyrinogen IX biosynthetic process"/>
    <property type="evidence" value="ECO:0007669"/>
    <property type="project" value="UniProtKB-UniRule"/>
</dbReference>
<evidence type="ECO:0000256" key="1">
    <source>
        <dbReference type="ARBA" id="ARBA00002869"/>
    </source>
</evidence>
<proteinExistence type="inferred from homology"/>
<dbReference type="Gene3D" id="3.40.190.10">
    <property type="entry name" value="Periplasmic binding protein-like II"/>
    <property type="match status" value="2"/>
</dbReference>
<organism evidence="11 12">
    <name type="scientific">Megamonas hypermegale</name>
    <dbReference type="NCBI Taxonomy" id="158847"/>
    <lineage>
        <taxon>Bacteria</taxon>
        <taxon>Bacillati</taxon>
        <taxon>Bacillota</taxon>
        <taxon>Negativicutes</taxon>
        <taxon>Selenomonadales</taxon>
        <taxon>Selenomonadaceae</taxon>
        <taxon>Megamonas</taxon>
    </lineage>
</organism>
<dbReference type="InterPro" id="IPR022417">
    <property type="entry name" value="Porphobilin_deaminase_N"/>
</dbReference>
<dbReference type="PANTHER" id="PTHR11557:SF0">
    <property type="entry name" value="PORPHOBILINOGEN DEAMINASE"/>
    <property type="match status" value="1"/>
</dbReference>
<dbReference type="HAMAP" id="MF_00260">
    <property type="entry name" value="Porphobil_deam"/>
    <property type="match status" value="1"/>
</dbReference>
<feature type="domain" description="Porphobilinogen deaminase N-terminal" evidence="9">
    <location>
        <begin position="5"/>
        <end position="212"/>
    </location>
</feature>
<name>A0A239T7Q0_9FIRM</name>
<evidence type="ECO:0000256" key="8">
    <source>
        <dbReference type="HAMAP-Rule" id="MF_00260"/>
    </source>
</evidence>
<keyword evidence="6 8" id="KW-0627">Porphyrin biosynthesis</keyword>
<dbReference type="PIRSF" id="PIRSF001438">
    <property type="entry name" value="4pyrrol_synth_OHMeBilane_synth"/>
    <property type="match status" value="1"/>
</dbReference>
<dbReference type="GO" id="GO:0004418">
    <property type="term" value="F:hydroxymethylbilane synthase activity"/>
    <property type="evidence" value="ECO:0007669"/>
    <property type="project" value="UniProtKB-UniRule"/>
</dbReference>
<dbReference type="InterPro" id="IPR022419">
    <property type="entry name" value="Porphobilin_deaminase_cofac_BS"/>
</dbReference>
<evidence type="ECO:0000259" key="10">
    <source>
        <dbReference type="Pfam" id="PF03900"/>
    </source>
</evidence>
<evidence type="ECO:0000313" key="11">
    <source>
        <dbReference type="EMBL" id="SNU93755.1"/>
    </source>
</evidence>
<evidence type="ECO:0000256" key="3">
    <source>
        <dbReference type="ARBA" id="ARBA00005638"/>
    </source>
</evidence>
<dbReference type="Gene3D" id="3.30.160.40">
    <property type="entry name" value="Porphobilinogen deaminase, C-terminal domain"/>
    <property type="match status" value="1"/>
</dbReference>